<feature type="signal peptide" evidence="1">
    <location>
        <begin position="1"/>
        <end position="30"/>
    </location>
</feature>
<name>A0A6M0IFK8_9BACT</name>
<keyword evidence="3" id="KW-1185">Reference proteome</keyword>
<evidence type="ECO:0000313" key="3">
    <source>
        <dbReference type="Proteomes" id="UP000477386"/>
    </source>
</evidence>
<evidence type="ECO:0000256" key="1">
    <source>
        <dbReference type="SAM" id="SignalP"/>
    </source>
</evidence>
<protein>
    <submittedName>
        <fullName evidence="2">Uncharacterized protein</fullName>
    </submittedName>
</protein>
<keyword evidence="1" id="KW-0732">Signal</keyword>
<accession>A0A6M0IFK8</accession>
<dbReference type="RefSeq" id="WP_164036327.1">
    <property type="nucleotide sequence ID" value="NZ_JAAGNZ010000001.1"/>
</dbReference>
<sequence>MTQSLHLFSRRAIYLLVFVLLSSLSSYLQAQNRSVTTTQSFSYAGQIVTWTMPTDVTSLTIKAWVAKGRDVHLSSYRWHRDHHSCSDKRHARPTIEYSGRSATEWKRRGARSSWGRAAARLIPIQL</sequence>
<dbReference type="EMBL" id="JAAGNZ010000001">
    <property type="protein sequence ID" value="NEU66934.1"/>
    <property type="molecule type" value="Genomic_DNA"/>
</dbReference>
<proteinExistence type="predicted"/>
<feature type="chain" id="PRO_5026826824" evidence="1">
    <location>
        <begin position="31"/>
        <end position="126"/>
    </location>
</feature>
<reference evidence="2 3" key="1">
    <citation type="submission" date="2020-02" db="EMBL/GenBank/DDBJ databases">
        <title>Draft genome sequence of two Spirosoma agri KCTC 52727 and Spirosoma terrae KCTC 52035.</title>
        <authorList>
            <person name="Rojas J."/>
            <person name="Ambika Manirajan B."/>
            <person name="Ratering S."/>
            <person name="Suarez C."/>
            <person name="Schnell S."/>
        </authorList>
    </citation>
    <scope>NUCLEOTIDE SEQUENCE [LARGE SCALE GENOMIC DNA]</scope>
    <source>
        <strain evidence="2 3">KCTC 52727</strain>
    </source>
</reference>
<comment type="caution">
    <text evidence="2">The sequence shown here is derived from an EMBL/GenBank/DDBJ whole genome shotgun (WGS) entry which is preliminary data.</text>
</comment>
<dbReference type="AlphaFoldDB" id="A0A6M0IFK8"/>
<evidence type="ECO:0000313" key="2">
    <source>
        <dbReference type="EMBL" id="NEU66934.1"/>
    </source>
</evidence>
<dbReference type="Proteomes" id="UP000477386">
    <property type="component" value="Unassembled WGS sequence"/>
</dbReference>
<gene>
    <name evidence="2" type="ORF">GK091_08585</name>
</gene>
<organism evidence="2 3">
    <name type="scientific">Spirosoma agri</name>
    <dbReference type="NCBI Taxonomy" id="1987381"/>
    <lineage>
        <taxon>Bacteria</taxon>
        <taxon>Pseudomonadati</taxon>
        <taxon>Bacteroidota</taxon>
        <taxon>Cytophagia</taxon>
        <taxon>Cytophagales</taxon>
        <taxon>Cytophagaceae</taxon>
        <taxon>Spirosoma</taxon>
    </lineage>
</organism>